<reference evidence="14 18" key="2">
    <citation type="submission" date="2018-06" db="EMBL/GenBank/DDBJ databases">
        <authorList>
            <consortium name="Pathogen Informatics"/>
            <person name="Doyle S."/>
        </authorList>
    </citation>
    <scope>NUCLEOTIDE SEQUENCE [LARGE SCALE GENOMIC DNA]</scope>
    <source>
        <strain evidence="14 18">4028STDY6275292</strain>
    </source>
</reference>
<keyword evidence="7" id="KW-0472">Membrane</keyword>
<gene>
    <name evidence="13" type="primary">fimD_8</name>
    <name evidence="12" type="synonym">fimD_1</name>
    <name evidence="12" type="ORF">ERS008175_00126</name>
    <name evidence="11" type="ORF">ERS428554_04916</name>
    <name evidence="13" type="ORF">SAMEA2054241_04502</name>
    <name evidence="14" type="ORF">SAMEA3710766_04804</name>
</gene>
<keyword evidence="3" id="KW-0813">Transport</keyword>
<dbReference type="Pfam" id="PF13954">
    <property type="entry name" value="PapC_N"/>
    <property type="match status" value="1"/>
</dbReference>
<protein>
    <submittedName>
        <fullName evidence="11 13">Long polar fimbriae</fullName>
    </submittedName>
</protein>
<comment type="subcellular location">
    <subcellularLocation>
        <location evidence="1">Cell outer membrane</location>
        <topology evidence="1">Multi-pass membrane protein</topology>
    </subcellularLocation>
</comment>
<evidence type="ECO:0000313" key="12">
    <source>
        <dbReference type="EMBL" id="CSR23573.1"/>
    </source>
</evidence>
<dbReference type="GO" id="GO:0009297">
    <property type="term" value="P:pilus assembly"/>
    <property type="evidence" value="ECO:0007669"/>
    <property type="project" value="InterPro"/>
</dbReference>
<name>A0A8B4CJJ9_SHISO</name>
<keyword evidence="6 9" id="KW-0732">Signal</keyword>
<keyword evidence="5" id="KW-0812">Transmembrane</keyword>
<evidence type="ECO:0000256" key="3">
    <source>
        <dbReference type="ARBA" id="ARBA00022448"/>
    </source>
</evidence>
<evidence type="ECO:0000313" key="14">
    <source>
        <dbReference type="EMBL" id="SRR29276.1"/>
    </source>
</evidence>
<evidence type="ECO:0000313" key="18">
    <source>
        <dbReference type="Proteomes" id="UP000251393"/>
    </source>
</evidence>
<dbReference type="Proteomes" id="UP000040926">
    <property type="component" value="Unassembled WGS sequence"/>
</dbReference>
<dbReference type="GO" id="GO:0015473">
    <property type="term" value="F:fimbrial usher porin activity"/>
    <property type="evidence" value="ECO:0007669"/>
    <property type="project" value="InterPro"/>
</dbReference>
<evidence type="ECO:0000259" key="10">
    <source>
        <dbReference type="Pfam" id="PF13954"/>
    </source>
</evidence>
<dbReference type="AlphaFoldDB" id="A0A8B4CJJ9"/>
<evidence type="ECO:0000313" key="16">
    <source>
        <dbReference type="Proteomes" id="UP000045991"/>
    </source>
</evidence>
<evidence type="ECO:0000256" key="1">
    <source>
        <dbReference type="ARBA" id="ARBA00004571"/>
    </source>
</evidence>
<reference evidence="13 17" key="1">
    <citation type="submission" date="2017-01" db="EMBL/GenBank/DDBJ databases">
        <authorList>
            <consortium name="Pathogen Informatics"/>
        </authorList>
    </citation>
    <scope>NUCLEOTIDE SEQUENCE [LARGE SCALE GENOMIC DNA]</scope>
    <source>
        <strain evidence="12 15">20003593_1361393</strain>
        <strain evidence="11 16">20352044</strain>
        <strain evidence="13 17">2090STDY5461769</strain>
    </source>
</reference>
<accession>A0A8B4CJJ9</accession>
<dbReference type="InterPro" id="IPR037224">
    <property type="entry name" value="PapC_N_sf"/>
</dbReference>
<dbReference type="GO" id="GO:0009279">
    <property type="term" value="C:cell outer membrane"/>
    <property type="evidence" value="ECO:0007669"/>
    <property type="project" value="UniProtKB-SubCell"/>
</dbReference>
<dbReference type="Pfam" id="PF00577">
    <property type="entry name" value="Usher"/>
    <property type="match status" value="1"/>
</dbReference>
<dbReference type="Proteomes" id="UP000187708">
    <property type="component" value="Unassembled WGS sequence"/>
</dbReference>
<keyword evidence="8" id="KW-0998">Cell outer membrane</keyword>
<dbReference type="PANTHER" id="PTHR30451:SF21">
    <property type="entry name" value="FIMBRIAL USHER DOMAIN-CONTAINING PROTEIN YDET-RELATED"/>
    <property type="match status" value="1"/>
</dbReference>
<dbReference type="EMBL" id="UDYI01000306">
    <property type="protein sequence ID" value="SRR29276.1"/>
    <property type="molecule type" value="Genomic_DNA"/>
</dbReference>
<evidence type="ECO:0000256" key="6">
    <source>
        <dbReference type="ARBA" id="ARBA00022729"/>
    </source>
</evidence>
<comment type="similarity">
    <text evidence="2">Belongs to the fimbrial export usher family.</text>
</comment>
<evidence type="ECO:0000313" key="13">
    <source>
        <dbReference type="EMBL" id="SIY54153.1"/>
    </source>
</evidence>
<evidence type="ECO:0000256" key="5">
    <source>
        <dbReference type="ARBA" id="ARBA00022692"/>
    </source>
</evidence>
<dbReference type="InterPro" id="IPR025885">
    <property type="entry name" value="PapC_N"/>
</dbReference>
<proteinExistence type="inferred from homology"/>
<dbReference type="Proteomes" id="UP000251393">
    <property type="component" value="Unassembled WGS sequence"/>
</dbReference>
<feature type="signal peptide" evidence="9">
    <location>
        <begin position="1"/>
        <end position="24"/>
    </location>
</feature>
<evidence type="ECO:0000256" key="9">
    <source>
        <dbReference type="SAM" id="SignalP"/>
    </source>
</evidence>
<dbReference type="EMBL" id="FTSV01000323">
    <property type="protein sequence ID" value="SIY54153.1"/>
    <property type="molecule type" value="Genomic_DNA"/>
</dbReference>
<comment type="caution">
    <text evidence="13">The sequence shown here is derived from an EMBL/GenBank/DDBJ whole genome shotgun (WGS) entry which is preliminary data.</text>
</comment>
<dbReference type="EMBL" id="CWXZ01000317">
    <property type="protein sequence ID" value="CSL11522.1"/>
    <property type="molecule type" value="Genomic_DNA"/>
</dbReference>
<dbReference type="EMBL" id="CXEC01000002">
    <property type="protein sequence ID" value="CSR23573.1"/>
    <property type="molecule type" value="Genomic_DNA"/>
</dbReference>
<sequence length="347" mass="38756">MMTTRIVVGLTAGTCLIFSQNLMAEVSVFNPALLEIDHQSGVDIRQFNRANLMPPGVYSVDIFINGKMFERQDVTFVQDNPDADLHACFIAIKKTLSSFGIKVDALKSFNDVDETVCLDPAPRIEGSSWQFDSDKLQLNISIPQIYMDAMAYDYISPTRWDEGINALTINYDFSGSHTLRSDYGSQETDTSYLNLRNGLNIGPWRLRNYSTLNTSDGRAEYNSISTWIQRDIAALRSQIMIGDTWTASDIFDSTQIRGARLYTDNDMLPASQNGFAPVVRGIAKSNATVIIRQNGYVIYQSAVPQGAFEITDLNTASTGGDLDVKWSTKTGHRVRVFPVSIFRFVWG</sequence>
<dbReference type="InterPro" id="IPR000015">
    <property type="entry name" value="Fimb_usher"/>
</dbReference>
<organism evidence="13 17">
    <name type="scientific">Shigella sonnei</name>
    <dbReference type="NCBI Taxonomy" id="624"/>
    <lineage>
        <taxon>Bacteria</taxon>
        <taxon>Pseudomonadati</taxon>
        <taxon>Pseudomonadota</taxon>
        <taxon>Gammaproteobacteria</taxon>
        <taxon>Enterobacterales</taxon>
        <taxon>Enterobacteriaceae</taxon>
        <taxon>Shigella</taxon>
    </lineage>
</organism>
<dbReference type="Gene3D" id="3.10.20.410">
    <property type="match status" value="1"/>
</dbReference>
<dbReference type="SUPFAM" id="SSF141729">
    <property type="entry name" value="FimD N-terminal domain-like"/>
    <property type="match status" value="1"/>
</dbReference>
<evidence type="ECO:0000256" key="2">
    <source>
        <dbReference type="ARBA" id="ARBA00008064"/>
    </source>
</evidence>
<evidence type="ECO:0000256" key="4">
    <source>
        <dbReference type="ARBA" id="ARBA00022558"/>
    </source>
</evidence>
<feature type="domain" description="PapC N-terminal" evidence="10">
    <location>
        <begin position="29"/>
        <end position="174"/>
    </location>
</feature>
<evidence type="ECO:0000313" key="17">
    <source>
        <dbReference type="Proteomes" id="UP000187708"/>
    </source>
</evidence>
<evidence type="ECO:0000313" key="11">
    <source>
        <dbReference type="EMBL" id="CSL11522.1"/>
    </source>
</evidence>
<dbReference type="PANTHER" id="PTHR30451">
    <property type="entry name" value="OUTER MEMBRANE USHER PROTEIN"/>
    <property type="match status" value="1"/>
</dbReference>
<evidence type="ECO:0000256" key="7">
    <source>
        <dbReference type="ARBA" id="ARBA00023136"/>
    </source>
</evidence>
<evidence type="ECO:0000256" key="8">
    <source>
        <dbReference type="ARBA" id="ARBA00023237"/>
    </source>
</evidence>
<dbReference type="Proteomes" id="UP000045991">
    <property type="component" value="Unassembled WGS sequence"/>
</dbReference>
<feature type="chain" id="PRO_5044442593" evidence="9">
    <location>
        <begin position="25"/>
        <end position="347"/>
    </location>
</feature>
<dbReference type="Gene3D" id="2.60.40.3110">
    <property type="match status" value="1"/>
</dbReference>
<keyword evidence="4" id="KW-1029">Fimbrium biogenesis</keyword>
<evidence type="ECO:0000313" key="15">
    <source>
        <dbReference type="Proteomes" id="UP000040926"/>
    </source>
</evidence>